<name>A0A7J7CW23_TRIWF</name>
<proteinExistence type="predicted"/>
<dbReference type="AlphaFoldDB" id="A0A7J7CW23"/>
<comment type="caution">
    <text evidence="2">The sequence shown here is derived from an EMBL/GenBank/DDBJ whole genome shotgun (WGS) entry which is preliminary data.</text>
</comment>
<accession>A0A7J7CW23</accession>
<sequence length="122" mass="13985">MKRNCNLELRLFPVTVDPNPDPDQTNEYQSLEEPSKSTGHEQQQLTISSINGKIRVSDVSELQGRAIISVVTREIGERVKTDLISSRCNEISNLSTKMSLQRFLQKRKCRIQATSPYHHFNQ</sequence>
<dbReference type="OrthoDB" id="782771at2759"/>
<dbReference type="InParanoid" id="A0A7J7CW23"/>
<dbReference type="Pfam" id="PF09425">
    <property type="entry name" value="Jas_motif"/>
    <property type="match status" value="1"/>
</dbReference>
<dbReference type="InterPro" id="IPR018467">
    <property type="entry name" value="CCT_CS"/>
</dbReference>
<organism evidence="2 3">
    <name type="scientific">Tripterygium wilfordii</name>
    <name type="common">Thunder God vine</name>
    <dbReference type="NCBI Taxonomy" id="458696"/>
    <lineage>
        <taxon>Eukaryota</taxon>
        <taxon>Viridiplantae</taxon>
        <taxon>Streptophyta</taxon>
        <taxon>Embryophyta</taxon>
        <taxon>Tracheophyta</taxon>
        <taxon>Spermatophyta</taxon>
        <taxon>Magnoliopsida</taxon>
        <taxon>eudicotyledons</taxon>
        <taxon>Gunneridae</taxon>
        <taxon>Pentapetalae</taxon>
        <taxon>rosids</taxon>
        <taxon>fabids</taxon>
        <taxon>Celastrales</taxon>
        <taxon>Celastraceae</taxon>
        <taxon>Tripterygium</taxon>
    </lineage>
</organism>
<dbReference type="EMBL" id="JAAARO010000013">
    <property type="protein sequence ID" value="KAF5738281.1"/>
    <property type="molecule type" value="Genomic_DNA"/>
</dbReference>
<evidence type="ECO:0000313" key="3">
    <source>
        <dbReference type="Proteomes" id="UP000593562"/>
    </source>
</evidence>
<protein>
    <submittedName>
        <fullName evidence="2">Jasmonate ZIM domain protein f</fullName>
    </submittedName>
</protein>
<evidence type="ECO:0000313" key="2">
    <source>
        <dbReference type="EMBL" id="KAF5738281.1"/>
    </source>
</evidence>
<feature type="region of interest" description="Disordered" evidence="1">
    <location>
        <begin position="13"/>
        <end position="43"/>
    </location>
</feature>
<reference evidence="2 3" key="1">
    <citation type="journal article" date="2020" name="Nat. Commun.">
        <title>Genome of Tripterygium wilfordii and identification of cytochrome P450 involved in triptolide biosynthesis.</title>
        <authorList>
            <person name="Tu L."/>
            <person name="Su P."/>
            <person name="Zhang Z."/>
            <person name="Gao L."/>
            <person name="Wang J."/>
            <person name="Hu T."/>
            <person name="Zhou J."/>
            <person name="Zhang Y."/>
            <person name="Zhao Y."/>
            <person name="Liu Y."/>
            <person name="Song Y."/>
            <person name="Tong Y."/>
            <person name="Lu Y."/>
            <person name="Yang J."/>
            <person name="Xu C."/>
            <person name="Jia M."/>
            <person name="Peters R.J."/>
            <person name="Huang L."/>
            <person name="Gao W."/>
        </authorList>
    </citation>
    <scope>NUCLEOTIDE SEQUENCE [LARGE SCALE GENOMIC DNA]</scope>
    <source>
        <strain evidence="3">cv. XIE 37</strain>
        <tissue evidence="2">Leaf</tissue>
    </source>
</reference>
<keyword evidence="3" id="KW-1185">Reference proteome</keyword>
<gene>
    <name evidence="2" type="ORF">HS088_TW13G01177</name>
</gene>
<dbReference type="Proteomes" id="UP000593562">
    <property type="component" value="Unassembled WGS sequence"/>
</dbReference>
<evidence type="ECO:0000256" key="1">
    <source>
        <dbReference type="SAM" id="MobiDB-lite"/>
    </source>
</evidence>